<keyword evidence="5 8" id="KW-0812">Transmembrane</keyword>
<dbReference type="Proteomes" id="UP000249248">
    <property type="component" value="Unassembled WGS sequence"/>
</dbReference>
<protein>
    <submittedName>
        <fullName evidence="9">Iron ABC transporter permease</fullName>
    </submittedName>
</protein>
<dbReference type="Gene3D" id="1.10.3470.10">
    <property type="entry name" value="ABC transporter involved in vitamin B12 uptake, BtuC"/>
    <property type="match status" value="1"/>
</dbReference>
<evidence type="ECO:0000256" key="1">
    <source>
        <dbReference type="ARBA" id="ARBA00004651"/>
    </source>
</evidence>
<keyword evidence="7 8" id="KW-0472">Membrane</keyword>
<feature type="transmembrane region" description="Helical" evidence="8">
    <location>
        <begin position="89"/>
        <end position="111"/>
    </location>
</feature>
<feature type="transmembrane region" description="Helical" evidence="8">
    <location>
        <begin position="63"/>
        <end position="83"/>
    </location>
</feature>
<feature type="transmembrane region" description="Helical" evidence="8">
    <location>
        <begin position="282"/>
        <end position="304"/>
    </location>
</feature>
<keyword evidence="3" id="KW-0813">Transport</keyword>
<evidence type="ECO:0000256" key="8">
    <source>
        <dbReference type="SAM" id="Phobius"/>
    </source>
</evidence>
<evidence type="ECO:0000256" key="6">
    <source>
        <dbReference type="ARBA" id="ARBA00022989"/>
    </source>
</evidence>
<feature type="transmembrane region" description="Helical" evidence="8">
    <location>
        <begin position="190"/>
        <end position="214"/>
    </location>
</feature>
<evidence type="ECO:0000313" key="10">
    <source>
        <dbReference type="Proteomes" id="UP000249248"/>
    </source>
</evidence>
<dbReference type="CDD" id="cd06550">
    <property type="entry name" value="TM_ABC_iron-siderophores_like"/>
    <property type="match status" value="1"/>
</dbReference>
<comment type="caution">
    <text evidence="9">The sequence shown here is derived from an EMBL/GenBank/DDBJ whole genome shotgun (WGS) entry which is preliminary data.</text>
</comment>
<dbReference type="PANTHER" id="PTHR30472:SF41">
    <property type="entry name" value="TRANSPORT SYSTEM PERMEASE PROTEIN"/>
    <property type="match status" value="1"/>
</dbReference>
<evidence type="ECO:0000256" key="3">
    <source>
        <dbReference type="ARBA" id="ARBA00022448"/>
    </source>
</evidence>
<organism evidence="9 10">
    <name type="scientific">Putridiphycobacter roseus</name>
    <dbReference type="NCBI Taxonomy" id="2219161"/>
    <lineage>
        <taxon>Bacteria</taxon>
        <taxon>Pseudomonadati</taxon>
        <taxon>Bacteroidota</taxon>
        <taxon>Flavobacteriia</taxon>
        <taxon>Flavobacteriales</taxon>
        <taxon>Crocinitomicaceae</taxon>
        <taxon>Putridiphycobacter</taxon>
    </lineage>
</organism>
<dbReference type="AlphaFoldDB" id="A0A2W1NQ50"/>
<dbReference type="InterPro" id="IPR000522">
    <property type="entry name" value="ABC_transptr_permease_BtuC"/>
</dbReference>
<dbReference type="RefSeq" id="WP_111063377.1">
    <property type="nucleotide sequence ID" value="NZ_JBHUCU010000007.1"/>
</dbReference>
<keyword evidence="4" id="KW-1003">Cell membrane</keyword>
<evidence type="ECO:0000256" key="7">
    <source>
        <dbReference type="ARBA" id="ARBA00023136"/>
    </source>
</evidence>
<dbReference type="InterPro" id="IPR037294">
    <property type="entry name" value="ABC_BtuC-like"/>
</dbReference>
<feature type="transmembrane region" description="Helical" evidence="8">
    <location>
        <begin position="239"/>
        <end position="270"/>
    </location>
</feature>
<dbReference type="PANTHER" id="PTHR30472">
    <property type="entry name" value="FERRIC ENTEROBACTIN TRANSPORT SYSTEM PERMEASE PROTEIN"/>
    <property type="match status" value="1"/>
</dbReference>
<comment type="similarity">
    <text evidence="2">Belongs to the binding-protein-dependent transport system permease family. FecCD subfamily.</text>
</comment>
<feature type="transmembrane region" description="Helical" evidence="8">
    <location>
        <begin position="310"/>
        <end position="327"/>
    </location>
</feature>
<feature type="transmembrane region" description="Helical" evidence="8">
    <location>
        <begin position="6"/>
        <end position="28"/>
    </location>
</feature>
<dbReference type="SUPFAM" id="SSF81345">
    <property type="entry name" value="ABC transporter involved in vitamin B12 uptake, BtuC"/>
    <property type="match status" value="1"/>
</dbReference>
<dbReference type="GO" id="GO:0033214">
    <property type="term" value="P:siderophore-iron import into cell"/>
    <property type="evidence" value="ECO:0007669"/>
    <property type="project" value="TreeGrafter"/>
</dbReference>
<dbReference type="GO" id="GO:0022857">
    <property type="term" value="F:transmembrane transporter activity"/>
    <property type="evidence" value="ECO:0007669"/>
    <property type="project" value="InterPro"/>
</dbReference>
<dbReference type="GO" id="GO:0005886">
    <property type="term" value="C:plasma membrane"/>
    <property type="evidence" value="ECO:0007669"/>
    <property type="project" value="UniProtKB-SubCell"/>
</dbReference>
<comment type="subcellular location">
    <subcellularLocation>
        <location evidence="1">Cell membrane</location>
        <topology evidence="1">Multi-pass membrane protein</topology>
    </subcellularLocation>
</comment>
<name>A0A2W1NQ50_9FLAO</name>
<feature type="transmembrane region" description="Helical" evidence="8">
    <location>
        <begin position="150"/>
        <end position="169"/>
    </location>
</feature>
<dbReference type="OrthoDB" id="9811721at2"/>
<accession>A0A2W1NQ50</accession>
<evidence type="ECO:0000256" key="2">
    <source>
        <dbReference type="ARBA" id="ARBA00007935"/>
    </source>
</evidence>
<sequence length="335" mass="36268">MKQLKIITWVLILVILLFGLIIGSLFAGEINIDWQSFMDYFTNTTGSNIGYQYIIENRLNRTIVAVFAGAALSLAGLILQVFFRNPLAGPGVLGISSGASLGVAAVVLGGLNFQGFTGYTTSVLAGFIGSFSVLMLLILASKYIRQSVTLLVFGLMIGFFTSAILNVLYQWADAESTREFVVWGLGSFEGIYGNALLFFIVFVGVGIGVSFFFIKPLNALALGVEYAQTIGVNMRQLKWFIIVITGLLTAIVTVFCGPIGFLGIAVPQLVRMLSRSQNHNVLLPLCLLLGAILALLSDIFIRVFDGNVPLNTATSLLGAPIIVWTIIKMNKRFSI</sequence>
<keyword evidence="10" id="KW-1185">Reference proteome</keyword>
<evidence type="ECO:0000256" key="4">
    <source>
        <dbReference type="ARBA" id="ARBA00022475"/>
    </source>
</evidence>
<reference evidence="9 10" key="1">
    <citation type="submission" date="2018-06" db="EMBL/GenBank/DDBJ databases">
        <title>The draft genome sequence of Crocinitomix sp. SM1701.</title>
        <authorList>
            <person name="Zhang X."/>
        </authorList>
    </citation>
    <scope>NUCLEOTIDE SEQUENCE [LARGE SCALE GENOMIC DNA]</scope>
    <source>
        <strain evidence="9 10">SM1701</strain>
    </source>
</reference>
<evidence type="ECO:0000256" key="5">
    <source>
        <dbReference type="ARBA" id="ARBA00022692"/>
    </source>
</evidence>
<keyword evidence="6 8" id="KW-1133">Transmembrane helix</keyword>
<dbReference type="Pfam" id="PF01032">
    <property type="entry name" value="FecCD"/>
    <property type="match status" value="1"/>
</dbReference>
<dbReference type="EMBL" id="QKSB01000006">
    <property type="protein sequence ID" value="PZE16768.1"/>
    <property type="molecule type" value="Genomic_DNA"/>
</dbReference>
<evidence type="ECO:0000313" key="9">
    <source>
        <dbReference type="EMBL" id="PZE16768.1"/>
    </source>
</evidence>
<proteinExistence type="inferred from homology"/>
<gene>
    <name evidence="9" type="ORF">DNU06_10940</name>
</gene>
<feature type="transmembrane region" description="Helical" evidence="8">
    <location>
        <begin position="123"/>
        <end position="144"/>
    </location>
</feature>